<evidence type="ECO:0000256" key="2">
    <source>
        <dbReference type="ARBA" id="ARBA00006275"/>
    </source>
</evidence>
<dbReference type="SUPFAM" id="SSF48452">
    <property type="entry name" value="TPR-like"/>
    <property type="match status" value="1"/>
</dbReference>
<proteinExistence type="inferred from homology"/>
<comment type="similarity">
    <text evidence="2">Belongs to the SusD family.</text>
</comment>
<dbReference type="Gene3D" id="1.25.40.390">
    <property type="match status" value="1"/>
</dbReference>
<comment type="subcellular location">
    <subcellularLocation>
        <location evidence="1">Cell outer membrane</location>
    </subcellularLocation>
</comment>
<evidence type="ECO:0000256" key="5">
    <source>
        <dbReference type="ARBA" id="ARBA00023237"/>
    </source>
</evidence>
<feature type="signal peptide" evidence="6">
    <location>
        <begin position="1"/>
        <end position="23"/>
    </location>
</feature>
<dbReference type="RefSeq" id="WP_245127605.1">
    <property type="nucleotide sequence ID" value="NZ_CP095068.1"/>
</dbReference>
<reference evidence="9" key="1">
    <citation type="submission" date="2022-04" db="EMBL/GenBank/DDBJ databases">
        <title>Hymenobacter sp. isolated from the air.</title>
        <authorList>
            <person name="Won M."/>
            <person name="Lee C.-M."/>
            <person name="Woen H.-Y."/>
            <person name="Kwon S.-W."/>
        </authorList>
    </citation>
    <scope>NUCLEOTIDE SEQUENCE</scope>
    <source>
        <strain evidence="9">5420S-77</strain>
        <plasmid evidence="9">unnamed7</plasmid>
    </source>
</reference>
<dbReference type="InterPro" id="IPR011990">
    <property type="entry name" value="TPR-like_helical_dom_sf"/>
</dbReference>
<evidence type="ECO:0000256" key="1">
    <source>
        <dbReference type="ARBA" id="ARBA00004442"/>
    </source>
</evidence>
<evidence type="ECO:0000256" key="6">
    <source>
        <dbReference type="SAM" id="SignalP"/>
    </source>
</evidence>
<sequence length="534" mass="59594">MLKIYAKSCALLVAGGLAVTLFSCEKLDVPVESQFVASNFPKTLNDYNASVGAIYSNLSSNFAVPYWRMQTLSTDEAILPARDGNFDDGGQYRQLHYHTWTPDHPNVLSIWQWAYGGITTCNRLLNVTASFNFAEPEKEARLAEIRAMRALYYFFLLDLYGNVPLVTDYPTAPLPATQPRLKIYEFVESELRSLTPKLPAKSAVAATNTQQYGRPTKGMVYALLAKLYLNAEVYGAPARYPDVVRMADSVQANTNYALDARYRDIFLPNNGPQIRETILAIPYDQQIPGNQFTRFGFFYYLTQAYGFNVGLSIAMSTTPEFYARFNLPGDSRTATWLSGPQYVPDGNGGFTSTPVYYPGTTNQVVINPVLTLVPPKPMDLGNTLATQSQGVRSIKYYPDPAIIQATRLNGNDVPVLRLADVLLMKAEAILRGASATAVNGELQTPLVLVNKIRARAGAQQATSIALNGILDERARELSWEAWRRNDLIRFGQFETEYPLPNDVLKMDKSDFRRLYPVPTVELQLNTNLQQNPGY</sequence>
<dbReference type="Proteomes" id="UP000830401">
    <property type="component" value="Plasmid unnamed7"/>
</dbReference>
<evidence type="ECO:0000259" key="8">
    <source>
        <dbReference type="Pfam" id="PF14322"/>
    </source>
</evidence>
<dbReference type="EMBL" id="CP095068">
    <property type="protein sequence ID" value="UOQ69757.1"/>
    <property type="molecule type" value="Genomic_DNA"/>
</dbReference>
<dbReference type="InterPro" id="IPR033985">
    <property type="entry name" value="SusD-like_N"/>
</dbReference>
<keyword evidence="5" id="KW-0998">Cell outer membrane</keyword>
<feature type="domain" description="SusD-like N-terminal" evidence="8">
    <location>
        <begin position="92"/>
        <end position="229"/>
    </location>
</feature>
<keyword evidence="10" id="KW-1185">Reference proteome</keyword>
<dbReference type="InterPro" id="IPR012944">
    <property type="entry name" value="SusD_RagB_dom"/>
</dbReference>
<keyword evidence="9" id="KW-0614">Plasmid</keyword>
<evidence type="ECO:0000256" key="4">
    <source>
        <dbReference type="ARBA" id="ARBA00023136"/>
    </source>
</evidence>
<feature type="chain" id="PRO_5046643088" evidence="6">
    <location>
        <begin position="24"/>
        <end position="534"/>
    </location>
</feature>
<accession>A0ABY4GGF9</accession>
<dbReference type="Pfam" id="PF14322">
    <property type="entry name" value="SusD-like_3"/>
    <property type="match status" value="1"/>
</dbReference>
<dbReference type="Pfam" id="PF07980">
    <property type="entry name" value="SusD_RagB"/>
    <property type="match status" value="1"/>
</dbReference>
<dbReference type="PROSITE" id="PS51257">
    <property type="entry name" value="PROKAR_LIPOPROTEIN"/>
    <property type="match status" value="1"/>
</dbReference>
<organism evidence="9 10">
    <name type="scientific">Hymenobacter volaticus</name>
    <dbReference type="NCBI Taxonomy" id="2932254"/>
    <lineage>
        <taxon>Bacteria</taxon>
        <taxon>Pseudomonadati</taxon>
        <taxon>Bacteroidota</taxon>
        <taxon>Cytophagia</taxon>
        <taxon>Cytophagales</taxon>
        <taxon>Hymenobacteraceae</taxon>
        <taxon>Hymenobacter</taxon>
    </lineage>
</organism>
<protein>
    <submittedName>
        <fullName evidence="9">RagB/SusD family nutrient uptake outer membrane protein</fullName>
    </submittedName>
</protein>
<evidence type="ECO:0000259" key="7">
    <source>
        <dbReference type="Pfam" id="PF07980"/>
    </source>
</evidence>
<gene>
    <name evidence="9" type="ORF">MUN86_30050</name>
</gene>
<keyword evidence="3 6" id="KW-0732">Signal</keyword>
<evidence type="ECO:0000313" key="9">
    <source>
        <dbReference type="EMBL" id="UOQ69757.1"/>
    </source>
</evidence>
<feature type="domain" description="RagB/SusD" evidence="7">
    <location>
        <begin position="387"/>
        <end position="534"/>
    </location>
</feature>
<evidence type="ECO:0000256" key="3">
    <source>
        <dbReference type="ARBA" id="ARBA00022729"/>
    </source>
</evidence>
<evidence type="ECO:0000313" key="10">
    <source>
        <dbReference type="Proteomes" id="UP000830401"/>
    </source>
</evidence>
<name>A0ABY4GGF9_9BACT</name>
<keyword evidence="4" id="KW-0472">Membrane</keyword>
<geneLocation type="plasmid" evidence="9 10">
    <name>unnamed7</name>
</geneLocation>